<dbReference type="RefSeq" id="WP_046764783.1">
    <property type="nucleotide sequence ID" value="NZ_LBIC01000007.1"/>
</dbReference>
<organism evidence="1 2">
    <name type="scientific">Sphingobium chungbukense</name>
    <dbReference type="NCBI Taxonomy" id="56193"/>
    <lineage>
        <taxon>Bacteria</taxon>
        <taxon>Pseudomonadati</taxon>
        <taxon>Pseudomonadota</taxon>
        <taxon>Alphaproteobacteria</taxon>
        <taxon>Sphingomonadales</taxon>
        <taxon>Sphingomonadaceae</taxon>
        <taxon>Sphingobium</taxon>
    </lineage>
</organism>
<reference evidence="1 2" key="1">
    <citation type="submission" date="2015-04" db="EMBL/GenBank/DDBJ databases">
        <title>Genome sequence of aromatic hydrocarbons-degrading Sphingobium chungbukense DJ77.</title>
        <authorList>
            <person name="Kim Y.-C."/>
            <person name="Chae J.-C."/>
        </authorList>
    </citation>
    <scope>NUCLEOTIDE SEQUENCE [LARGE SCALE GENOMIC DNA]</scope>
    <source>
        <strain evidence="1 2">DJ77</strain>
    </source>
</reference>
<gene>
    <name evidence="1" type="ORF">YP76_17020</name>
</gene>
<dbReference type="AlphaFoldDB" id="A0A0M3AMW1"/>
<protein>
    <submittedName>
        <fullName evidence="1">Uncharacterized protein</fullName>
    </submittedName>
</protein>
<dbReference type="Proteomes" id="UP000033874">
    <property type="component" value="Unassembled WGS sequence"/>
</dbReference>
<dbReference type="PATRIC" id="fig|56193.3.peg.3565"/>
<proteinExistence type="predicted"/>
<dbReference type="EMBL" id="LBIC01000007">
    <property type="protein sequence ID" value="KKW91268.1"/>
    <property type="molecule type" value="Genomic_DNA"/>
</dbReference>
<evidence type="ECO:0000313" key="1">
    <source>
        <dbReference type="EMBL" id="KKW91268.1"/>
    </source>
</evidence>
<comment type="caution">
    <text evidence="1">The sequence shown here is derived from an EMBL/GenBank/DDBJ whole genome shotgun (WGS) entry which is preliminary data.</text>
</comment>
<sequence length="99" mass="10961">MALCAYRNPEWLSAVYAMVDEVCIQDGALPPGTIGTLARLIDTADGDRSTDSFIPRAQAMLLTIHRLRASLTQTDCQAAAIRGELRQMCNDWIRSARFC</sequence>
<accession>A0A0M3AMW1</accession>
<name>A0A0M3AMW1_9SPHN</name>
<keyword evidence="2" id="KW-1185">Reference proteome</keyword>
<evidence type="ECO:0000313" key="2">
    <source>
        <dbReference type="Proteomes" id="UP000033874"/>
    </source>
</evidence>